<feature type="non-terminal residue" evidence="1">
    <location>
        <position position="78"/>
    </location>
</feature>
<organism evidence="1">
    <name type="scientific">marine metagenome</name>
    <dbReference type="NCBI Taxonomy" id="408172"/>
    <lineage>
        <taxon>unclassified sequences</taxon>
        <taxon>metagenomes</taxon>
        <taxon>ecological metagenomes</taxon>
    </lineage>
</organism>
<sequence>MSCLSLLVAISLHIGLEGDYNQVHPHARCTFDNTIAGVYYNSESNVGAYIGQKFEIPFDSELEVGLVTGYTGKKVVPM</sequence>
<feature type="non-terminal residue" evidence="1">
    <location>
        <position position="1"/>
    </location>
</feature>
<gene>
    <name evidence="1" type="ORF">METZ01_LOCUS299159</name>
</gene>
<dbReference type="EMBL" id="UINC01092593">
    <property type="protein sequence ID" value="SVC46305.1"/>
    <property type="molecule type" value="Genomic_DNA"/>
</dbReference>
<protein>
    <submittedName>
        <fullName evidence="1">Uncharacterized protein</fullName>
    </submittedName>
</protein>
<name>A0A382ME23_9ZZZZ</name>
<dbReference type="AlphaFoldDB" id="A0A382ME23"/>
<accession>A0A382ME23</accession>
<proteinExistence type="predicted"/>
<evidence type="ECO:0000313" key="1">
    <source>
        <dbReference type="EMBL" id="SVC46305.1"/>
    </source>
</evidence>
<reference evidence="1" key="1">
    <citation type="submission" date="2018-05" db="EMBL/GenBank/DDBJ databases">
        <authorList>
            <person name="Lanie J.A."/>
            <person name="Ng W.-L."/>
            <person name="Kazmierczak K.M."/>
            <person name="Andrzejewski T.M."/>
            <person name="Davidsen T.M."/>
            <person name="Wayne K.J."/>
            <person name="Tettelin H."/>
            <person name="Glass J.I."/>
            <person name="Rusch D."/>
            <person name="Podicherti R."/>
            <person name="Tsui H.-C.T."/>
            <person name="Winkler M.E."/>
        </authorList>
    </citation>
    <scope>NUCLEOTIDE SEQUENCE</scope>
</reference>